<reference evidence="12 13" key="1">
    <citation type="submission" date="2018-10" db="EMBL/GenBank/DDBJ databases">
        <title>GWAS and RNA-Seq identify cryptic mechanisms of antimicrobial resistance in Acinetobacter baumannii.</title>
        <authorList>
            <person name="Sahl J.W."/>
        </authorList>
    </citation>
    <scope>NUCLEOTIDE SEQUENCE [LARGE SCALE GENOMIC DNA]</scope>
    <source>
        <strain evidence="12 13">TG28175</strain>
    </source>
</reference>
<dbReference type="SUPFAM" id="SSF51905">
    <property type="entry name" value="FAD/NAD(P)-binding domain"/>
    <property type="match status" value="1"/>
</dbReference>
<dbReference type="InterPro" id="IPR036188">
    <property type="entry name" value="FAD/NAD-bd_sf"/>
</dbReference>
<dbReference type="GO" id="GO:0016645">
    <property type="term" value="F:oxidoreductase activity, acting on the CH-NH group of donors"/>
    <property type="evidence" value="ECO:0007669"/>
    <property type="project" value="InterPro"/>
</dbReference>
<dbReference type="Pfam" id="PF01266">
    <property type="entry name" value="DAO"/>
    <property type="match status" value="1"/>
</dbReference>
<keyword evidence="6" id="KW-0819">tRNA processing</keyword>
<organism evidence="12 13">
    <name type="scientific">Acinetobacter baumannii</name>
    <dbReference type="NCBI Taxonomy" id="470"/>
    <lineage>
        <taxon>Bacteria</taxon>
        <taxon>Pseudomonadati</taxon>
        <taxon>Pseudomonadota</taxon>
        <taxon>Gammaproteobacteria</taxon>
        <taxon>Moraxellales</taxon>
        <taxon>Moraxellaceae</taxon>
        <taxon>Acinetobacter</taxon>
        <taxon>Acinetobacter calcoaceticus/baumannii complex</taxon>
    </lineage>
</organism>
<dbReference type="AlphaFoldDB" id="A0A3R9ZLE4"/>
<sequence>SFSVAGVLKRGLKAHGIDISRPRGFGHKREMLKAIWKAPVSEEILFEPVSDTFHFTQQRIAIIGAGIAGLSTAWAFAQRGHQVTLFERTAPLSGASGNPLALLNPKLCPIEQSHEHLMTLSWQHALNFYKNFQAFRPIQIQQMALKNAQDLLDLTNQYPADIVTQQTSSLESDYPHIILTEAGAVSPHQLRDEILQHPGIELKIANITTLVSFENKVQLKSGNETTLEADHVVVCCARESAALFENYPLLKPIRGQVSW</sequence>
<dbReference type="Gene3D" id="3.50.50.60">
    <property type="entry name" value="FAD/NAD(P)-binding domain"/>
    <property type="match status" value="1"/>
</dbReference>
<dbReference type="GO" id="GO:0005737">
    <property type="term" value="C:cytoplasm"/>
    <property type="evidence" value="ECO:0007669"/>
    <property type="project" value="TreeGrafter"/>
</dbReference>
<evidence type="ECO:0000256" key="4">
    <source>
        <dbReference type="ARBA" id="ARBA00022679"/>
    </source>
</evidence>
<accession>A0A3R9ZLE4</accession>
<keyword evidence="1" id="KW-0963">Cytoplasm</keyword>
<evidence type="ECO:0000256" key="8">
    <source>
        <dbReference type="ARBA" id="ARBA00023002"/>
    </source>
</evidence>
<keyword evidence="3" id="KW-0285">Flavoprotein</keyword>
<dbReference type="PANTHER" id="PTHR13847">
    <property type="entry name" value="SARCOSINE DEHYDROGENASE-RELATED"/>
    <property type="match status" value="1"/>
</dbReference>
<feature type="non-terminal residue" evidence="12">
    <location>
        <position position="1"/>
    </location>
</feature>
<proteinExistence type="predicted"/>
<keyword evidence="8" id="KW-0560">Oxidoreductase</keyword>
<dbReference type="Gene3D" id="3.40.50.150">
    <property type="entry name" value="Vaccinia Virus protein VP39"/>
    <property type="match status" value="1"/>
</dbReference>
<evidence type="ECO:0000256" key="1">
    <source>
        <dbReference type="ARBA" id="ARBA00022490"/>
    </source>
</evidence>
<feature type="non-terminal residue" evidence="12">
    <location>
        <position position="259"/>
    </location>
</feature>
<feature type="domain" description="FAD dependent oxidoreductase" evidence="10">
    <location>
        <begin position="59"/>
        <end position="257"/>
    </location>
</feature>
<evidence type="ECO:0000256" key="6">
    <source>
        <dbReference type="ARBA" id="ARBA00022694"/>
    </source>
</evidence>
<dbReference type="InterPro" id="IPR006076">
    <property type="entry name" value="FAD-dep_OxRdtase"/>
</dbReference>
<evidence type="ECO:0000256" key="9">
    <source>
        <dbReference type="ARBA" id="ARBA00023268"/>
    </source>
</evidence>
<name>A0A3R9ZLE4_ACIBA</name>
<gene>
    <name evidence="12" type="ORF">EA686_23930</name>
</gene>
<keyword evidence="9" id="KW-0511">Multifunctional enzyme</keyword>
<evidence type="ECO:0000256" key="5">
    <source>
        <dbReference type="ARBA" id="ARBA00022691"/>
    </source>
</evidence>
<dbReference type="PRINTS" id="PR00419">
    <property type="entry name" value="ADXRDTASE"/>
</dbReference>
<evidence type="ECO:0000313" key="12">
    <source>
        <dbReference type="EMBL" id="RSR35816.1"/>
    </source>
</evidence>
<keyword evidence="5" id="KW-0949">S-adenosyl-L-methionine</keyword>
<evidence type="ECO:0000259" key="10">
    <source>
        <dbReference type="Pfam" id="PF01266"/>
    </source>
</evidence>
<comment type="caution">
    <text evidence="12">The sequence shown here is derived from an EMBL/GenBank/DDBJ whole genome shotgun (WGS) entry which is preliminary data.</text>
</comment>
<feature type="domain" description="MnmC-like methyltransferase" evidence="11">
    <location>
        <begin position="1"/>
        <end position="35"/>
    </location>
</feature>
<evidence type="ECO:0000256" key="2">
    <source>
        <dbReference type="ARBA" id="ARBA00022603"/>
    </source>
</evidence>
<dbReference type="GO" id="GO:0008168">
    <property type="term" value="F:methyltransferase activity"/>
    <property type="evidence" value="ECO:0007669"/>
    <property type="project" value="UniProtKB-KW"/>
</dbReference>
<evidence type="ECO:0000256" key="7">
    <source>
        <dbReference type="ARBA" id="ARBA00022827"/>
    </source>
</evidence>
<dbReference type="Proteomes" id="UP000280073">
    <property type="component" value="Unassembled WGS sequence"/>
</dbReference>
<dbReference type="GO" id="GO:0008033">
    <property type="term" value="P:tRNA processing"/>
    <property type="evidence" value="ECO:0007669"/>
    <property type="project" value="UniProtKB-KW"/>
</dbReference>
<evidence type="ECO:0000313" key="13">
    <source>
        <dbReference type="Proteomes" id="UP000280073"/>
    </source>
</evidence>
<dbReference type="GO" id="GO:0032259">
    <property type="term" value="P:methylation"/>
    <property type="evidence" value="ECO:0007669"/>
    <property type="project" value="UniProtKB-KW"/>
</dbReference>
<dbReference type="PANTHER" id="PTHR13847:SF283">
    <property type="entry name" value="TRNA 5-METHYLAMINOMETHYL-2-THIOURIDINE BIOSYNTHESIS BIFUNCTIONAL PROTEIN MNMC"/>
    <property type="match status" value="1"/>
</dbReference>
<dbReference type="EMBL" id="RFDI01001811">
    <property type="protein sequence ID" value="RSR35816.1"/>
    <property type="molecule type" value="Genomic_DNA"/>
</dbReference>
<evidence type="ECO:0000259" key="11">
    <source>
        <dbReference type="Pfam" id="PF05430"/>
    </source>
</evidence>
<dbReference type="InterPro" id="IPR029063">
    <property type="entry name" value="SAM-dependent_MTases_sf"/>
</dbReference>
<dbReference type="InterPro" id="IPR008471">
    <property type="entry name" value="MnmC-like_methylTransf"/>
</dbReference>
<evidence type="ECO:0000256" key="3">
    <source>
        <dbReference type="ARBA" id="ARBA00022630"/>
    </source>
</evidence>
<dbReference type="Gene3D" id="3.30.9.10">
    <property type="entry name" value="D-Amino Acid Oxidase, subunit A, domain 2"/>
    <property type="match status" value="1"/>
</dbReference>
<protein>
    <submittedName>
        <fullName evidence="12">FAD-dependent oxidoreductase</fullName>
    </submittedName>
</protein>
<dbReference type="Pfam" id="PF05430">
    <property type="entry name" value="Methyltransf_30"/>
    <property type="match status" value="1"/>
</dbReference>
<keyword evidence="7" id="KW-0274">FAD</keyword>
<keyword evidence="2" id="KW-0489">Methyltransferase</keyword>
<keyword evidence="4" id="KW-0808">Transferase</keyword>